<keyword evidence="4" id="KW-1185">Reference proteome</keyword>
<organism evidence="3 4">
    <name type="scientific">Paenibacillus typhae</name>
    <dbReference type="NCBI Taxonomy" id="1174501"/>
    <lineage>
        <taxon>Bacteria</taxon>
        <taxon>Bacillati</taxon>
        <taxon>Bacillota</taxon>
        <taxon>Bacilli</taxon>
        <taxon>Bacillales</taxon>
        <taxon>Paenibacillaceae</taxon>
        <taxon>Paenibacillus</taxon>
    </lineage>
</organism>
<dbReference type="Proteomes" id="UP000199050">
    <property type="component" value="Unassembled WGS sequence"/>
</dbReference>
<gene>
    <name evidence="3" type="ORF">SAMN05216192_110129</name>
</gene>
<proteinExistence type="inferred from homology"/>
<sequence>MSSIRELTYPHQGCEEIVITAGPRKAEYRLLLSHPSGEAPPDGYPVIYALDGHAVFHTLAEAARLQTRKPHGFDPVLIVAIGYPSGEPFDMIRRCYDFTMPVEEETLLKRPDGSAWPEYGGAGSFLDILQKEIMPMIAGLFPVDRQRQAIFGHSFGGLFVLHALFTRPELFTHYAAGSPSAWWGDYEVWRELEAFTAEYPLLDLQRKLLITIGTDELDHMVKDAGKLPMLLGPLAGQGLEVSLAEFSGENHVSVLPAALSRLLKFALEKQ</sequence>
<dbReference type="SUPFAM" id="SSF53474">
    <property type="entry name" value="alpha/beta-Hydrolases"/>
    <property type="match status" value="1"/>
</dbReference>
<dbReference type="GO" id="GO:0016788">
    <property type="term" value="F:hydrolase activity, acting on ester bonds"/>
    <property type="evidence" value="ECO:0007669"/>
    <property type="project" value="TreeGrafter"/>
</dbReference>
<evidence type="ECO:0000256" key="1">
    <source>
        <dbReference type="ARBA" id="ARBA00005622"/>
    </source>
</evidence>
<protein>
    <recommendedName>
        <fullName evidence="5">Alpha/beta hydrolase</fullName>
    </recommendedName>
</protein>
<reference evidence="4" key="1">
    <citation type="submission" date="2016-10" db="EMBL/GenBank/DDBJ databases">
        <authorList>
            <person name="Varghese N."/>
            <person name="Submissions S."/>
        </authorList>
    </citation>
    <scope>NUCLEOTIDE SEQUENCE [LARGE SCALE GENOMIC DNA]</scope>
    <source>
        <strain evidence="4">CGMCC 1.11012</strain>
    </source>
</reference>
<dbReference type="InterPro" id="IPR000801">
    <property type="entry name" value="Esterase-like"/>
</dbReference>
<dbReference type="AlphaFoldDB" id="A0A1G8Q136"/>
<dbReference type="Pfam" id="PF00756">
    <property type="entry name" value="Esterase"/>
    <property type="match status" value="1"/>
</dbReference>
<evidence type="ECO:0000313" key="3">
    <source>
        <dbReference type="EMBL" id="SDI98358.1"/>
    </source>
</evidence>
<accession>A0A1G8Q136</accession>
<name>A0A1G8Q136_9BACL</name>
<dbReference type="Gene3D" id="3.40.50.1820">
    <property type="entry name" value="alpha/beta hydrolase"/>
    <property type="match status" value="1"/>
</dbReference>
<keyword evidence="2" id="KW-0378">Hydrolase</keyword>
<evidence type="ECO:0008006" key="5">
    <source>
        <dbReference type="Google" id="ProtNLM"/>
    </source>
</evidence>
<dbReference type="PANTHER" id="PTHR40841:SF2">
    <property type="entry name" value="SIDEROPHORE-DEGRADING ESTERASE (EUROFUNG)"/>
    <property type="match status" value="1"/>
</dbReference>
<evidence type="ECO:0000256" key="2">
    <source>
        <dbReference type="ARBA" id="ARBA00022801"/>
    </source>
</evidence>
<evidence type="ECO:0000313" key="4">
    <source>
        <dbReference type="Proteomes" id="UP000199050"/>
    </source>
</evidence>
<dbReference type="PANTHER" id="PTHR40841">
    <property type="entry name" value="SIDEROPHORE TRIACETYLFUSARININE C ESTERASE"/>
    <property type="match status" value="1"/>
</dbReference>
<dbReference type="InterPro" id="IPR052558">
    <property type="entry name" value="Siderophore_Hydrolase_D"/>
</dbReference>
<dbReference type="EMBL" id="FNDX01000010">
    <property type="protein sequence ID" value="SDI98358.1"/>
    <property type="molecule type" value="Genomic_DNA"/>
</dbReference>
<dbReference type="RefSeq" id="WP_090714271.1">
    <property type="nucleotide sequence ID" value="NZ_CBCSKY010000008.1"/>
</dbReference>
<comment type="similarity">
    <text evidence="1">Belongs to the esterase D family.</text>
</comment>
<dbReference type="STRING" id="1174501.SAMN05216192_110129"/>
<dbReference type="InterPro" id="IPR029058">
    <property type="entry name" value="AB_hydrolase_fold"/>
</dbReference>
<dbReference type="OrthoDB" id="9784036at2"/>